<accession>I7GPA6</accession>
<organism evidence="1">
    <name type="scientific">Macaca fascicularis</name>
    <name type="common">Crab-eating macaque</name>
    <name type="synonym">Cynomolgus monkey</name>
    <dbReference type="NCBI Taxonomy" id="9541"/>
    <lineage>
        <taxon>Eukaryota</taxon>
        <taxon>Metazoa</taxon>
        <taxon>Chordata</taxon>
        <taxon>Craniata</taxon>
        <taxon>Vertebrata</taxon>
        <taxon>Euteleostomi</taxon>
        <taxon>Mammalia</taxon>
        <taxon>Eutheria</taxon>
        <taxon>Euarchontoglires</taxon>
        <taxon>Primates</taxon>
        <taxon>Haplorrhini</taxon>
        <taxon>Catarrhini</taxon>
        <taxon>Cercopithecidae</taxon>
        <taxon>Cercopithecinae</taxon>
        <taxon>Macaca</taxon>
    </lineage>
</organism>
<name>I7GPA6_MACFA</name>
<evidence type="ECO:0000313" key="1">
    <source>
        <dbReference type="EMBL" id="BAE91095.1"/>
    </source>
</evidence>
<proteinExistence type="evidence at transcript level"/>
<reference evidence="1" key="1">
    <citation type="journal article" date="2007" name="PLoS Biol.">
        <title>Rate of evolution in brain-expressed genes in humans and other primates.</title>
        <authorList>
            <person name="Wang H.-Y."/>
            <person name="Chien H.-C."/>
            <person name="Osada N."/>
            <person name="Hashimoto K."/>
            <person name="Sugano S."/>
            <person name="Gojobori T."/>
            <person name="Chou C.-K."/>
            <person name="Tsai S.-F."/>
            <person name="Wu C.-I."/>
            <person name="Shen C.-K.J."/>
        </authorList>
    </citation>
    <scope>NUCLEOTIDE SEQUENCE</scope>
</reference>
<sequence length="37" mass="4267">MAPFCLCFSKWSRREWCFIVSCAVGGVLIMEGPCRPW</sequence>
<protein>
    <submittedName>
        <fullName evidence="1">Macaca fascicularis brain cDNA clone: QmoA-11868, similar to human hypothetical protein LOC386597 (LOC386597), mRNA, RefSeq: XM_379073.1</fullName>
    </submittedName>
</protein>
<dbReference type="AlphaFoldDB" id="I7GPA6"/>
<dbReference type="EMBL" id="AB174033">
    <property type="protein sequence ID" value="BAE91095.1"/>
    <property type="molecule type" value="mRNA"/>
</dbReference>